<organism evidence="1 2">
    <name type="scientific">Mycena rosella</name>
    <name type="common">Pink bonnet</name>
    <name type="synonym">Agaricus rosellus</name>
    <dbReference type="NCBI Taxonomy" id="1033263"/>
    <lineage>
        <taxon>Eukaryota</taxon>
        <taxon>Fungi</taxon>
        <taxon>Dikarya</taxon>
        <taxon>Basidiomycota</taxon>
        <taxon>Agaricomycotina</taxon>
        <taxon>Agaricomycetes</taxon>
        <taxon>Agaricomycetidae</taxon>
        <taxon>Agaricales</taxon>
        <taxon>Marasmiineae</taxon>
        <taxon>Mycenaceae</taxon>
        <taxon>Mycena</taxon>
    </lineage>
</organism>
<accession>A0AAD7BJ94</accession>
<name>A0AAD7BJ94_MYCRO</name>
<protein>
    <submittedName>
        <fullName evidence="1">Uncharacterized protein</fullName>
    </submittedName>
</protein>
<reference evidence="1" key="1">
    <citation type="submission" date="2023-03" db="EMBL/GenBank/DDBJ databases">
        <title>Massive genome expansion in bonnet fungi (Mycena s.s.) driven by repeated elements and novel gene families across ecological guilds.</title>
        <authorList>
            <consortium name="Lawrence Berkeley National Laboratory"/>
            <person name="Harder C.B."/>
            <person name="Miyauchi S."/>
            <person name="Viragh M."/>
            <person name="Kuo A."/>
            <person name="Thoen E."/>
            <person name="Andreopoulos B."/>
            <person name="Lu D."/>
            <person name="Skrede I."/>
            <person name="Drula E."/>
            <person name="Henrissat B."/>
            <person name="Morin E."/>
            <person name="Kohler A."/>
            <person name="Barry K."/>
            <person name="LaButti K."/>
            <person name="Morin E."/>
            <person name="Salamov A."/>
            <person name="Lipzen A."/>
            <person name="Mereny Z."/>
            <person name="Hegedus B."/>
            <person name="Baldrian P."/>
            <person name="Stursova M."/>
            <person name="Weitz H."/>
            <person name="Taylor A."/>
            <person name="Grigoriev I.V."/>
            <person name="Nagy L.G."/>
            <person name="Martin F."/>
            <person name="Kauserud H."/>
        </authorList>
    </citation>
    <scope>NUCLEOTIDE SEQUENCE</scope>
    <source>
        <strain evidence="1">CBHHK067</strain>
    </source>
</reference>
<dbReference type="Proteomes" id="UP001221757">
    <property type="component" value="Unassembled WGS sequence"/>
</dbReference>
<keyword evidence="2" id="KW-1185">Reference proteome</keyword>
<gene>
    <name evidence="1" type="ORF">B0H17DRAFT_1219150</name>
</gene>
<evidence type="ECO:0000313" key="1">
    <source>
        <dbReference type="EMBL" id="KAJ7622874.1"/>
    </source>
</evidence>
<comment type="caution">
    <text evidence="1">The sequence shown here is derived from an EMBL/GenBank/DDBJ whole genome shotgun (WGS) entry which is preliminary data.</text>
</comment>
<sequence length="113" mass="12257">MKHPSLSPGQPILIAAHASRVVEVRTAASRSAEAHSSLRSNTHRACPCTRQANRARTFRNGHCRLGFDSTCEERGQITIIGDDVEADLGGSPLELGLWRVHGALLLSPYFLAL</sequence>
<proteinExistence type="predicted"/>
<dbReference type="AlphaFoldDB" id="A0AAD7BJ94"/>
<dbReference type="EMBL" id="JARKIE010000642">
    <property type="protein sequence ID" value="KAJ7622874.1"/>
    <property type="molecule type" value="Genomic_DNA"/>
</dbReference>
<evidence type="ECO:0000313" key="2">
    <source>
        <dbReference type="Proteomes" id="UP001221757"/>
    </source>
</evidence>